<reference evidence="2 3" key="1">
    <citation type="submission" date="2016-07" db="EMBL/GenBank/DDBJ databases">
        <title>Pervasive Adenine N6-methylation of Active Genes in Fungi.</title>
        <authorList>
            <consortium name="DOE Joint Genome Institute"/>
            <person name="Mondo S.J."/>
            <person name="Dannebaum R.O."/>
            <person name="Kuo R.C."/>
            <person name="Labutti K."/>
            <person name="Haridas S."/>
            <person name="Kuo A."/>
            <person name="Salamov A."/>
            <person name="Ahrendt S.R."/>
            <person name="Lipzen A."/>
            <person name="Sullivan W."/>
            <person name="Andreopoulos W.B."/>
            <person name="Clum A."/>
            <person name="Lindquist E."/>
            <person name="Daum C."/>
            <person name="Ramamoorthy G.K."/>
            <person name="Gryganskyi A."/>
            <person name="Culley D."/>
            <person name="Magnuson J.K."/>
            <person name="James T.Y."/>
            <person name="O'Malley M.A."/>
            <person name="Stajich J.E."/>
            <person name="Spatafora J.W."/>
            <person name="Visel A."/>
            <person name="Grigoriev I.V."/>
        </authorList>
    </citation>
    <scope>NUCLEOTIDE SEQUENCE [LARGE SCALE GENOMIC DNA]</scope>
    <source>
        <strain evidence="2 3">NRRL 3116</strain>
    </source>
</reference>
<gene>
    <name evidence="2" type="ORF">BCR41DRAFT_423242</name>
</gene>
<keyword evidence="3" id="KW-1185">Reference proteome</keyword>
<organism evidence="2 3">
    <name type="scientific">Lobosporangium transversale</name>
    <dbReference type="NCBI Taxonomy" id="64571"/>
    <lineage>
        <taxon>Eukaryota</taxon>
        <taxon>Fungi</taxon>
        <taxon>Fungi incertae sedis</taxon>
        <taxon>Mucoromycota</taxon>
        <taxon>Mortierellomycotina</taxon>
        <taxon>Mortierellomycetes</taxon>
        <taxon>Mortierellales</taxon>
        <taxon>Mortierellaceae</taxon>
        <taxon>Lobosporangium</taxon>
    </lineage>
</organism>
<dbReference type="AlphaFoldDB" id="A0A1Y2GIH8"/>
<protein>
    <submittedName>
        <fullName evidence="2">Uncharacterized protein</fullName>
    </submittedName>
</protein>
<comment type="caution">
    <text evidence="2">The sequence shown here is derived from an EMBL/GenBank/DDBJ whole genome shotgun (WGS) entry which is preliminary data.</text>
</comment>
<evidence type="ECO:0000256" key="1">
    <source>
        <dbReference type="SAM" id="MobiDB-lite"/>
    </source>
</evidence>
<dbReference type="RefSeq" id="XP_021879909.1">
    <property type="nucleotide sequence ID" value="XM_022030271.1"/>
</dbReference>
<feature type="compositionally biased region" description="Basic residues" evidence="1">
    <location>
        <begin position="346"/>
        <end position="355"/>
    </location>
</feature>
<dbReference type="Proteomes" id="UP000193648">
    <property type="component" value="Unassembled WGS sequence"/>
</dbReference>
<sequence length="355" mass="39790">MTLSPDYLDWVQRSTGNYEERFWTVRHTELAKRALEAQTQLVANRAGLKVHKAGEMQSNIAFNSFLSKESGQVESSTTGQRHPRDPWDGLEDGSSISIAARWKHLCSKSDNEHNSFPTTPPKAGIMFSPWATLNLKAVWSSALWIGSSAIKFDEGDATSSASTYRRNGVRSIEDNQSRGHKIDAIIWALKANTEFGAVKGGKKYEASYGTKYLNDSVKTAKTLKDMFDIACVNAARHGHDIKCDMKAYGIVTSGLRIEIVILKYLKGRLFYFKRNFADELPPILNETTLWTIKGILVEILLMRQRMEDKAKELEVWVYGKRSIDQALESIGLPETLKTPPGSPKGQAKRKKTIST</sequence>
<name>A0A1Y2GIH8_9FUNG</name>
<dbReference type="GeneID" id="33572113"/>
<feature type="region of interest" description="Disordered" evidence="1">
    <location>
        <begin position="333"/>
        <end position="355"/>
    </location>
</feature>
<feature type="compositionally biased region" description="Polar residues" evidence="1">
    <location>
        <begin position="71"/>
        <end position="80"/>
    </location>
</feature>
<evidence type="ECO:0000313" key="3">
    <source>
        <dbReference type="Proteomes" id="UP000193648"/>
    </source>
</evidence>
<proteinExistence type="predicted"/>
<dbReference type="InParanoid" id="A0A1Y2GIH8"/>
<dbReference type="OrthoDB" id="2441193at2759"/>
<feature type="region of interest" description="Disordered" evidence="1">
    <location>
        <begin position="71"/>
        <end position="90"/>
    </location>
</feature>
<dbReference type="EMBL" id="MCFF01000026">
    <property type="protein sequence ID" value="ORZ12044.1"/>
    <property type="molecule type" value="Genomic_DNA"/>
</dbReference>
<evidence type="ECO:0000313" key="2">
    <source>
        <dbReference type="EMBL" id="ORZ12044.1"/>
    </source>
</evidence>
<accession>A0A1Y2GIH8</accession>